<dbReference type="InterPro" id="IPR041679">
    <property type="entry name" value="DNA2/NAM7-like_C"/>
</dbReference>
<dbReference type="GO" id="GO:0004386">
    <property type="term" value="F:helicase activity"/>
    <property type="evidence" value="ECO:0007669"/>
    <property type="project" value="InterPro"/>
</dbReference>
<feature type="domain" description="AAA+ ATPase" evidence="5">
    <location>
        <begin position="403"/>
        <end position="655"/>
    </location>
</feature>
<sequence length="981" mass="113297">MKIIRRATPRGEDHKKGGFYEYLKANVSDDAIILFTKILRKVCDSSFHENKFKILQMYCDVFFDGILTNYISSLPVQSESQRGRNKYFWKDTDDFWNNVIKICENILASIPTFAMKVLPAILKSLHVYIPVFETQHSQHISDEIKENVKRLLDIVQTMLKGNEEKEKAQIKQKLLNEDEEEPPDDFRQISVYPSTHELIGNNRTYLRQNVIRGPYRSVDHYLDVQFRLLREDFVGPLRCGIANYKSESKKRIKNVKIHKKVRFLNPETINESYCIRVQFDFTKKKNTFNFENSRRFMFGSLLCFTADNFKTFVFDYIMIECSVYFEPYYSVLSVLKNMTVENFPMEKYIIYVDPSVRPPKYLSVDEVSYSIEGLEFSPLLNWPNRNFYNLNESQLIAFRAALTQEFTIIQGPPGTGKTFLGLKIAKTLLENKDIWYKKTPMLVICFTNHVLDQFLEGILSFTNSIMRVGGQSKNVKLQSYNLRNKIRYKVNPAISQQGDQVKRILQIEYYHSVRAFDIFEDVVPNFSATWFHRATKYEILSWLLDEGENVLAPELEIYQNGTRVEEQLNEKVHDKESESGESDVVGMTTTGAARLRSTLQTLKSPIVIVEEAAEVLEAHIITSLTKHCEQLVLIGDHQQLKPSTTDYDIEKRYNLGISLFERMILNNIQCYTLNVQYRMRPEIAHLIHPTIYTSLEDHPSVAERPAIMGVDNDLFFIDHTNAEMDCEGTSKKNYHEVGFLISFARHLILNGYKPEQITILTAYLGQMVCVALSRARNGLYVIGNMTQLCNASELWRKIKRTFEEQNAIGPELPLRCQVHTETVTYVKNSSDFLNIPEGGCNQICGANLVCGHTCTSFCHILDKHHENYKCRATCGRKLCDNDEKHVCKKMCYEKCGPCTYFVERTLPCGHVVNLECHLDPDTYDCVVPVSTRLSCGHTTDKPCHADSSTYRCPHPCESMVEPCGHACLMKCHIRKDPDHLE</sequence>
<proteinExistence type="predicted"/>
<accession>A0A482VRI6</accession>
<dbReference type="InterPro" id="IPR057373">
    <property type="entry name" value="ZNFX1"/>
</dbReference>
<gene>
    <name evidence="7" type="ORF">BDFB_009686</name>
</gene>
<keyword evidence="4" id="KW-0862">Zinc</keyword>
<organism evidence="7 8">
    <name type="scientific">Asbolus verrucosus</name>
    <name type="common">Desert ironclad beetle</name>
    <dbReference type="NCBI Taxonomy" id="1661398"/>
    <lineage>
        <taxon>Eukaryota</taxon>
        <taxon>Metazoa</taxon>
        <taxon>Ecdysozoa</taxon>
        <taxon>Arthropoda</taxon>
        <taxon>Hexapoda</taxon>
        <taxon>Insecta</taxon>
        <taxon>Pterygota</taxon>
        <taxon>Neoptera</taxon>
        <taxon>Endopterygota</taxon>
        <taxon>Coleoptera</taxon>
        <taxon>Polyphaga</taxon>
        <taxon>Cucujiformia</taxon>
        <taxon>Tenebrionidae</taxon>
        <taxon>Pimeliinae</taxon>
        <taxon>Asbolus</taxon>
    </lineage>
</organism>
<dbReference type="InterPro" id="IPR003593">
    <property type="entry name" value="AAA+_ATPase"/>
</dbReference>
<dbReference type="GO" id="GO:0008270">
    <property type="term" value="F:zinc ion binding"/>
    <property type="evidence" value="ECO:0007669"/>
    <property type="project" value="UniProtKB-KW"/>
</dbReference>
<dbReference type="Pfam" id="PF25396">
    <property type="entry name" value="ZNFX1"/>
    <property type="match status" value="1"/>
</dbReference>
<feature type="domain" description="NF-X1-type" evidence="6">
    <location>
        <begin position="935"/>
        <end position="958"/>
    </location>
</feature>
<protein>
    <submittedName>
        <fullName evidence="7">AAA 11 domain containing protein</fullName>
    </submittedName>
</protein>
<dbReference type="PANTHER" id="PTHR10887:SF341">
    <property type="entry name" value="NFX1-TYPE ZINC FINGER-CONTAINING PROTEIN 1"/>
    <property type="match status" value="1"/>
</dbReference>
<dbReference type="PANTHER" id="PTHR10887">
    <property type="entry name" value="DNA2/NAM7 HELICASE FAMILY"/>
    <property type="match status" value="1"/>
</dbReference>
<evidence type="ECO:0000256" key="4">
    <source>
        <dbReference type="ARBA" id="ARBA00022833"/>
    </source>
</evidence>
<dbReference type="EMBL" id="QDEB01071546">
    <property type="protein sequence ID" value="RZC35374.1"/>
    <property type="molecule type" value="Genomic_DNA"/>
</dbReference>
<dbReference type="InterPro" id="IPR041677">
    <property type="entry name" value="DNA2/NAM7_AAA_11"/>
</dbReference>
<dbReference type="InterPro" id="IPR045055">
    <property type="entry name" value="DNA2/NAM7-like"/>
</dbReference>
<dbReference type="SUPFAM" id="SSF52540">
    <property type="entry name" value="P-loop containing nucleoside triphosphate hydrolases"/>
    <property type="match status" value="1"/>
</dbReference>
<dbReference type="CDD" id="cd18808">
    <property type="entry name" value="SF1_C_Upf1"/>
    <property type="match status" value="1"/>
</dbReference>
<keyword evidence="3" id="KW-0863">Zinc-finger</keyword>
<keyword evidence="1" id="KW-0479">Metal-binding</keyword>
<dbReference type="SMART" id="SM00382">
    <property type="entry name" value="AAA"/>
    <property type="match status" value="1"/>
</dbReference>
<feature type="domain" description="NF-X1-type" evidence="6">
    <location>
        <begin position="908"/>
        <end position="929"/>
    </location>
</feature>
<comment type="caution">
    <text evidence="7">The sequence shown here is derived from an EMBL/GenBank/DDBJ whole genome shotgun (WGS) entry which is preliminary data.</text>
</comment>
<feature type="domain" description="NF-X1-type" evidence="6">
    <location>
        <begin position="850"/>
        <end position="872"/>
    </location>
</feature>
<keyword evidence="2" id="KW-0677">Repeat</keyword>
<dbReference type="AlphaFoldDB" id="A0A482VRI6"/>
<evidence type="ECO:0000313" key="8">
    <source>
        <dbReference type="Proteomes" id="UP000292052"/>
    </source>
</evidence>
<dbReference type="SMART" id="SM00438">
    <property type="entry name" value="ZnF_NFX"/>
    <property type="match status" value="3"/>
</dbReference>
<name>A0A482VRI6_ASBVE</name>
<feature type="non-terminal residue" evidence="7">
    <location>
        <position position="981"/>
    </location>
</feature>
<dbReference type="CDD" id="cd06008">
    <property type="entry name" value="NF-X1-zinc-finger"/>
    <property type="match status" value="1"/>
</dbReference>
<evidence type="ECO:0000256" key="1">
    <source>
        <dbReference type="ARBA" id="ARBA00022723"/>
    </source>
</evidence>
<keyword evidence="8" id="KW-1185">Reference proteome</keyword>
<dbReference type="OrthoDB" id="2423195at2759"/>
<evidence type="ECO:0000259" key="5">
    <source>
        <dbReference type="SMART" id="SM00382"/>
    </source>
</evidence>
<dbReference type="InterPro" id="IPR000967">
    <property type="entry name" value="Znf_NFX1"/>
</dbReference>
<evidence type="ECO:0000259" key="6">
    <source>
        <dbReference type="SMART" id="SM00438"/>
    </source>
</evidence>
<dbReference type="Pfam" id="PF13086">
    <property type="entry name" value="AAA_11"/>
    <property type="match status" value="1"/>
</dbReference>
<dbReference type="InterPro" id="IPR047187">
    <property type="entry name" value="SF1_C_Upf1"/>
</dbReference>
<dbReference type="GO" id="GO:0031048">
    <property type="term" value="P:regulatory ncRNA-mediated heterochromatin formation"/>
    <property type="evidence" value="ECO:0007669"/>
    <property type="project" value="TreeGrafter"/>
</dbReference>
<evidence type="ECO:0000313" key="7">
    <source>
        <dbReference type="EMBL" id="RZC35374.1"/>
    </source>
</evidence>
<dbReference type="Gene3D" id="3.40.50.300">
    <property type="entry name" value="P-loop containing nucleotide triphosphate hydrolases"/>
    <property type="match status" value="3"/>
</dbReference>
<dbReference type="Pfam" id="PF13087">
    <property type="entry name" value="AAA_12"/>
    <property type="match status" value="1"/>
</dbReference>
<dbReference type="InterPro" id="IPR027417">
    <property type="entry name" value="P-loop_NTPase"/>
</dbReference>
<evidence type="ECO:0000256" key="2">
    <source>
        <dbReference type="ARBA" id="ARBA00022737"/>
    </source>
</evidence>
<dbReference type="Proteomes" id="UP000292052">
    <property type="component" value="Unassembled WGS sequence"/>
</dbReference>
<evidence type="ECO:0000256" key="3">
    <source>
        <dbReference type="ARBA" id="ARBA00022771"/>
    </source>
</evidence>
<reference evidence="7 8" key="1">
    <citation type="submission" date="2017-03" db="EMBL/GenBank/DDBJ databases">
        <title>Genome of the blue death feigning beetle - Asbolus verrucosus.</title>
        <authorList>
            <person name="Rider S.D."/>
        </authorList>
    </citation>
    <scope>NUCLEOTIDE SEQUENCE [LARGE SCALE GENOMIC DNA]</scope>
    <source>
        <strain evidence="7">Butters</strain>
        <tissue evidence="7">Head and leg muscle</tissue>
    </source>
</reference>
<dbReference type="GO" id="GO:0031380">
    <property type="term" value="C:nuclear RNA-directed RNA polymerase complex"/>
    <property type="evidence" value="ECO:0007669"/>
    <property type="project" value="TreeGrafter"/>
</dbReference>
<dbReference type="CDD" id="cd17936">
    <property type="entry name" value="EEXXEc_NFX1"/>
    <property type="match status" value="1"/>
</dbReference>